<evidence type="ECO:0000313" key="2">
    <source>
        <dbReference type="Proteomes" id="UP000592820"/>
    </source>
</evidence>
<gene>
    <name evidence="1" type="ORF">HDG41_007396</name>
</gene>
<proteinExistence type="predicted"/>
<dbReference type="AlphaFoldDB" id="A0A7W8P7M2"/>
<accession>A0A7W8P7M2</accession>
<reference evidence="1 2" key="1">
    <citation type="submission" date="2020-08" db="EMBL/GenBank/DDBJ databases">
        <title>Genomic Encyclopedia of Type Strains, Phase IV (KMG-V): Genome sequencing to study the core and pangenomes of soil and plant-associated prokaryotes.</title>
        <authorList>
            <person name="Whitman W."/>
        </authorList>
    </citation>
    <scope>NUCLEOTIDE SEQUENCE [LARGE SCALE GENOMIC DNA]</scope>
    <source>
        <strain evidence="1 2">JPY162</strain>
    </source>
</reference>
<dbReference type="EMBL" id="JACHDE010000031">
    <property type="protein sequence ID" value="MBB5405300.1"/>
    <property type="molecule type" value="Genomic_DNA"/>
</dbReference>
<comment type="caution">
    <text evidence="1">The sequence shown here is derived from an EMBL/GenBank/DDBJ whole genome shotgun (WGS) entry which is preliminary data.</text>
</comment>
<organism evidence="1 2">
    <name type="scientific">Paraburkholderia youngii</name>
    <dbReference type="NCBI Taxonomy" id="2782701"/>
    <lineage>
        <taxon>Bacteria</taxon>
        <taxon>Pseudomonadati</taxon>
        <taxon>Pseudomonadota</taxon>
        <taxon>Betaproteobacteria</taxon>
        <taxon>Burkholderiales</taxon>
        <taxon>Burkholderiaceae</taxon>
        <taxon>Paraburkholderia</taxon>
    </lineage>
</organism>
<evidence type="ECO:0000313" key="1">
    <source>
        <dbReference type="EMBL" id="MBB5405300.1"/>
    </source>
</evidence>
<sequence length="88" mass="9312">MWAKKYVLCISMAGVMLPSGLVFGGGYYHEGYISSPKVNLQGGECEIGLAGSQSSSRFNGGNGRATQVFVNLCWISPGTLTQSNRGSM</sequence>
<name>A0A7W8P7M2_9BURK</name>
<protein>
    <submittedName>
        <fullName evidence="1">Uncharacterized protein</fullName>
    </submittedName>
</protein>
<dbReference type="Proteomes" id="UP000592820">
    <property type="component" value="Unassembled WGS sequence"/>
</dbReference>